<dbReference type="InterPro" id="IPR003123">
    <property type="entry name" value="VPS9"/>
</dbReference>
<dbReference type="GO" id="GO:0030139">
    <property type="term" value="C:endocytic vesicle"/>
    <property type="evidence" value="ECO:0007669"/>
    <property type="project" value="TreeGrafter"/>
</dbReference>
<feature type="compositionally biased region" description="Polar residues" evidence="1">
    <location>
        <begin position="697"/>
        <end position="708"/>
    </location>
</feature>
<feature type="region of interest" description="Disordered" evidence="1">
    <location>
        <begin position="1"/>
        <end position="60"/>
    </location>
</feature>
<gene>
    <name evidence="4" type="ORF">E6O75_ATG03648</name>
</gene>
<feature type="region of interest" description="Disordered" evidence="1">
    <location>
        <begin position="604"/>
        <end position="672"/>
    </location>
</feature>
<dbReference type="SMART" id="SM00546">
    <property type="entry name" value="CUE"/>
    <property type="match status" value="1"/>
</dbReference>
<keyword evidence="5" id="KW-1185">Reference proteome</keyword>
<evidence type="ECO:0008006" key="6">
    <source>
        <dbReference type="Google" id="ProtNLM"/>
    </source>
</evidence>
<dbReference type="GO" id="GO:0005085">
    <property type="term" value="F:guanyl-nucleotide exchange factor activity"/>
    <property type="evidence" value="ECO:0007669"/>
    <property type="project" value="InterPro"/>
</dbReference>
<dbReference type="InterPro" id="IPR037191">
    <property type="entry name" value="VPS9_dom_sf"/>
</dbReference>
<feature type="compositionally biased region" description="Polar residues" evidence="1">
    <location>
        <begin position="268"/>
        <end position="285"/>
    </location>
</feature>
<dbReference type="InterPro" id="IPR041804">
    <property type="entry name" value="Vps9_CUE"/>
</dbReference>
<dbReference type="InterPro" id="IPR003892">
    <property type="entry name" value="CUE"/>
</dbReference>
<evidence type="ECO:0000259" key="3">
    <source>
        <dbReference type="PROSITE" id="PS51205"/>
    </source>
</evidence>
<accession>A0A4Z1PAZ0</accession>
<dbReference type="Gene3D" id="1.20.1050.80">
    <property type="entry name" value="VPS9 domain"/>
    <property type="match status" value="1"/>
</dbReference>
<feature type="compositionally biased region" description="Basic and acidic residues" evidence="1">
    <location>
        <begin position="92"/>
        <end position="104"/>
    </location>
</feature>
<dbReference type="STRING" id="86259.A0A4Z1PAZ0"/>
<dbReference type="AlphaFoldDB" id="A0A4Z1PAZ0"/>
<dbReference type="InterPro" id="IPR045046">
    <property type="entry name" value="Vps9-like"/>
</dbReference>
<dbReference type="SUPFAM" id="SSF46934">
    <property type="entry name" value="UBA-like"/>
    <property type="match status" value="1"/>
</dbReference>
<dbReference type="EMBL" id="SNSC02000003">
    <property type="protein sequence ID" value="TID25785.1"/>
    <property type="molecule type" value="Genomic_DNA"/>
</dbReference>
<reference evidence="4 5" key="1">
    <citation type="submission" date="2019-04" db="EMBL/GenBank/DDBJ databases">
        <title>High contiguity whole genome sequence and gene annotation resource for two Venturia nashicola isolates.</title>
        <authorList>
            <person name="Prokchorchik M."/>
            <person name="Won K."/>
            <person name="Lee Y."/>
            <person name="Choi E.D."/>
            <person name="Segonzac C."/>
            <person name="Sohn K.H."/>
        </authorList>
    </citation>
    <scope>NUCLEOTIDE SEQUENCE [LARGE SCALE GENOMIC DNA]</scope>
    <source>
        <strain evidence="4 5">PRI2</strain>
    </source>
</reference>
<evidence type="ECO:0000256" key="1">
    <source>
        <dbReference type="SAM" id="MobiDB-lite"/>
    </source>
</evidence>
<dbReference type="Gene3D" id="1.10.8.10">
    <property type="entry name" value="DNA helicase RuvA subunit, C-terminal domain"/>
    <property type="match status" value="1"/>
</dbReference>
<dbReference type="Pfam" id="PF18151">
    <property type="entry name" value="DUF5601"/>
    <property type="match status" value="1"/>
</dbReference>
<organism evidence="4 5">
    <name type="scientific">Venturia nashicola</name>
    <dbReference type="NCBI Taxonomy" id="86259"/>
    <lineage>
        <taxon>Eukaryota</taxon>
        <taxon>Fungi</taxon>
        <taxon>Dikarya</taxon>
        <taxon>Ascomycota</taxon>
        <taxon>Pezizomycotina</taxon>
        <taxon>Dothideomycetes</taxon>
        <taxon>Pleosporomycetidae</taxon>
        <taxon>Venturiales</taxon>
        <taxon>Venturiaceae</taxon>
        <taxon>Venturia</taxon>
    </lineage>
</organism>
<evidence type="ECO:0000313" key="5">
    <source>
        <dbReference type="Proteomes" id="UP000298493"/>
    </source>
</evidence>
<protein>
    <recommendedName>
        <fullName evidence="6">Vacuolar protein sorting-associated protein 9a</fullName>
    </recommendedName>
</protein>
<dbReference type="InterPro" id="IPR041545">
    <property type="entry name" value="DUF5601"/>
</dbReference>
<dbReference type="CDD" id="cd14369">
    <property type="entry name" value="CUE_VPS9_like"/>
    <property type="match status" value="1"/>
</dbReference>
<dbReference type="PROSITE" id="PS51205">
    <property type="entry name" value="VPS9"/>
    <property type="match status" value="1"/>
</dbReference>
<dbReference type="GO" id="GO:0016192">
    <property type="term" value="P:vesicle-mediated transport"/>
    <property type="evidence" value="ECO:0007669"/>
    <property type="project" value="InterPro"/>
</dbReference>
<dbReference type="PANTHER" id="PTHR23101:SF25">
    <property type="entry name" value="GTPASE-ACTIVATING PROTEIN AND VPS9 DOMAIN-CONTAINING PROTEIN 1"/>
    <property type="match status" value="1"/>
</dbReference>
<dbReference type="Pfam" id="PF02204">
    <property type="entry name" value="VPS9"/>
    <property type="match status" value="1"/>
</dbReference>
<name>A0A4Z1PAZ0_9PEZI</name>
<comment type="caution">
    <text evidence="4">The sequence shown here is derived from an EMBL/GenBank/DDBJ whole genome shotgun (WGS) entry which is preliminary data.</text>
</comment>
<sequence length="803" mass="88416">MSSSHEPNENPIRTEEEPAESSTTPESSQLDPKHVSTESPTKTAPEIEVNTANDKNDSIAKGNETVITGNIVVEDKAGAAVPQVGIMLQSHETSKQQDTAEKEPIVTTPIEEDQEQQIPQTPKPSESSTAPPATTPNQEITSPEPPPPPPKDDKFMPVAKKFEMDPEKEAMTSEDTEYNMGGHDGQDESGEVFDDEQSEIASIMEQFKDDEAAPGEAEIMSPRLEIGQPFFGSPCGHPPRKSSLDPIRTGSPDSVRKSLSLHSPPPRTSSLGPSSPVASIRNQSVPHEDSGSPLAPQTSKSLPPPPQPDPEPDLPFDFHRFLEQLRHKSADPVAKYLRSFLLEFSKKPWMVHEQVKIISDFLEFITKKMAQSEVWRTVSDAEFDNAREGMEKLVMNRLYTHTFSPAIPPQPPSRASSKGKRRTGTQINSVQPGRRGQHQEDVERDDVLAQKVRIYGWVKEEHLDIAPIGEKGKRFMDLAQKELEKIKSYRAPRDKVICILNCCKVIFGFLRNSQHDQSADSFIPLLIYVVLHANPDHLVSNVQYILRFRNQDKLGGEAGYYISSLMGAVQFIENLDRTSLTISDDDFEKNVEAAVSAIAERHSEEEARLLRPPLSPNLQPSEKSSLVKPEITPRNSLEAEQSTPRRTTPLRKSQRDGTKSESEGEENPAMAVLRTIQRPLSSIGRIFSDDGGAAANAPSTPQSGSTPRLSPAPRLGEALEVPGRRSGEEKRIQKLSAQDAAARQASAETEQARKIRAREEATVVETLSGMFPGLDKDVILDVVRANEGRIGSAVDACLSLSAT</sequence>
<dbReference type="PANTHER" id="PTHR23101">
    <property type="entry name" value="RAB GDP/GTP EXCHANGE FACTOR"/>
    <property type="match status" value="1"/>
</dbReference>
<dbReference type="Pfam" id="PF02845">
    <property type="entry name" value="CUE"/>
    <property type="match status" value="1"/>
</dbReference>
<dbReference type="GO" id="GO:0043130">
    <property type="term" value="F:ubiquitin binding"/>
    <property type="evidence" value="ECO:0007669"/>
    <property type="project" value="InterPro"/>
</dbReference>
<dbReference type="InterPro" id="IPR009060">
    <property type="entry name" value="UBA-like_sf"/>
</dbReference>
<evidence type="ECO:0000313" key="4">
    <source>
        <dbReference type="EMBL" id="TID25785.1"/>
    </source>
</evidence>
<proteinExistence type="predicted"/>
<feature type="region of interest" description="Disordered" evidence="1">
    <location>
        <begin position="403"/>
        <end position="442"/>
    </location>
</feature>
<feature type="compositionally biased region" description="Basic and acidic residues" evidence="1">
    <location>
        <begin position="653"/>
        <end position="662"/>
    </location>
</feature>
<dbReference type="GO" id="GO:0031267">
    <property type="term" value="F:small GTPase binding"/>
    <property type="evidence" value="ECO:0007669"/>
    <property type="project" value="TreeGrafter"/>
</dbReference>
<feature type="domain" description="CUE" evidence="2">
    <location>
        <begin position="759"/>
        <end position="802"/>
    </location>
</feature>
<dbReference type="GO" id="GO:0005829">
    <property type="term" value="C:cytosol"/>
    <property type="evidence" value="ECO:0007669"/>
    <property type="project" value="TreeGrafter"/>
</dbReference>
<evidence type="ECO:0000259" key="2">
    <source>
        <dbReference type="PROSITE" id="PS51140"/>
    </source>
</evidence>
<dbReference type="Proteomes" id="UP000298493">
    <property type="component" value="Unassembled WGS sequence"/>
</dbReference>
<feature type="domain" description="VPS9" evidence="3">
    <location>
        <begin position="442"/>
        <end position="581"/>
    </location>
</feature>
<dbReference type="Gene3D" id="1.10.246.120">
    <property type="match status" value="1"/>
</dbReference>
<feature type="compositionally biased region" description="Polar residues" evidence="1">
    <location>
        <begin position="123"/>
        <end position="141"/>
    </location>
</feature>
<feature type="compositionally biased region" description="Polar residues" evidence="1">
    <location>
        <begin position="633"/>
        <end position="646"/>
    </location>
</feature>
<dbReference type="PROSITE" id="PS51140">
    <property type="entry name" value="CUE"/>
    <property type="match status" value="1"/>
</dbReference>
<feature type="region of interest" description="Disordered" evidence="1">
    <location>
        <begin position="88"/>
        <end position="194"/>
    </location>
</feature>
<feature type="region of interest" description="Disordered" evidence="1">
    <location>
        <begin position="223"/>
        <end position="316"/>
    </location>
</feature>
<feature type="compositionally biased region" description="Basic and acidic residues" evidence="1">
    <location>
        <begin position="150"/>
        <end position="171"/>
    </location>
</feature>
<feature type="compositionally biased region" description="Basic and acidic residues" evidence="1">
    <location>
        <begin position="1"/>
        <end position="16"/>
    </location>
</feature>
<dbReference type="SUPFAM" id="SSF109993">
    <property type="entry name" value="VPS9 domain"/>
    <property type="match status" value="1"/>
</dbReference>
<dbReference type="SMART" id="SM00167">
    <property type="entry name" value="VPS9"/>
    <property type="match status" value="1"/>
</dbReference>
<feature type="region of interest" description="Disordered" evidence="1">
    <location>
        <begin position="684"/>
        <end position="716"/>
    </location>
</feature>